<feature type="signal peptide" evidence="3">
    <location>
        <begin position="1"/>
        <end position="30"/>
    </location>
</feature>
<dbReference type="EMBL" id="CP165727">
    <property type="protein sequence ID" value="XDV65128.1"/>
    <property type="molecule type" value="Genomic_DNA"/>
</dbReference>
<feature type="compositionally biased region" description="Low complexity" evidence="1">
    <location>
        <begin position="74"/>
        <end position="85"/>
    </location>
</feature>
<proteinExistence type="predicted"/>
<keyword evidence="2" id="KW-0472">Membrane</keyword>
<reference evidence="4" key="1">
    <citation type="submission" date="2024-08" db="EMBL/GenBank/DDBJ databases">
        <authorList>
            <person name="Yu S.T."/>
        </authorList>
    </citation>
    <scope>NUCLEOTIDE SEQUENCE</scope>
    <source>
        <strain evidence="4">R33</strain>
    </source>
</reference>
<evidence type="ECO:0000256" key="2">
    <source>
        <dbReference type="SAM" id="Phobius"/>
    </source>
</evidence>
<feature type="region of interest" description="Disordered" evidence="1">
    <location>
        <begin position="20"/>
        <end position="87"/>
    </location>
</feature>
<feature type="transmembrane region" description="Helical" evidence="2">
    <location>
        <begin position="173"/>
        <end position="194"/>
    </location>
</feature>
<accession>A0AB39Y4X6</accession>
<keyword evidence="3" id="KW-0732">Signal</keyword>
<feature type="compositionally biased region" description="Low complexity" evidence="1">
    <location>
        <begin position="20"/>
        <end position="45"/>
    </location>
</feature>
<keyword evidence="2" id="KW-1133">Transmembrane helix</keyword>
<organism evidence="4">
    <name type="scientific">Streptomyces sp. R33</name>
    <dbReference type="NCBI Taxonomy" id="3238629"/>
    <lineage>
        <taxon>Bacteria</taxon>
        <taxon>Bacillati</taxon>
        <taxon>Actinomycetota</taxon>
        <taxon>Actinomycetes</taxon>
        <taxon>Kitasatosporales</taxon>
        <taxon>Streptomycetaceae</taxon>
        <taxon>Streptomyces</taxon>
    </lineage>
</organism>
<protein>
    <submittedName>
        <fullName evidence="4">Uncharacterized protein</fullName>
    </submittedName>
</protein>
<gene>
    <name evidence="4" type="ORF">AB5J51_20300</name>
</gene>
<feature type="region of interest" description="Disordered" evidence="1">
    <location>
        <begin position="130"/>
        <end position="164"/>
    </location>
</feature>
<feature type="chain" id="PRO_5044270065" evidence="3">
    <location>
        <begin position="31"/>
        <end position="202"/>
    </location>
</feature>
<evidence type="ECO:0000256" key="1">
    <source>
        <dbReference type="SAM" id="MobiDB-lite"/>
    </source>
</evidence>
<feature type="compositionally biased region" description="Pro residues" evidence="1">
    <location>
        <begin position="141"/>
        <end position="156"/>
    </location>
</feature>
<evidence type="ECO:0000256" key="3">
    <source>
        <dbReference type="SAM" id="SignalP"/>
    </source>
</evidence>
<dbReference type="RefSeq" id="WP_168724326.1">
    <property type="nucleotide sequence ID" value="NZ_CP165727.1"/>
</dbReference>
<dbReference type="AlphaFoldDB" id="A0AB39Y4X6"/>
<name>A0AB39Y4X6_9ACTN</name>
<sequence length="202" mass="20016">MTQRLRTQRWLAGAAVAAAALSPAAPTASASSAAASSPAGLTAAVRPLAPAAPHTSGSASRRAPKADPDDTADTGDSSDTAGTDPVADVPHEAYEELAGSAAGVGREHPGRPAAEPANPDTVLAARPLPVRPHHRPAGQKPVPPVPPVPPSPPSPPSAVTALGTGPNERAADLAAHILPLGTGFALMGLGLGYLGMRLRKGL</sequence>
<keyword evidence="2" id="KW-0812">Transmembrane</keyword>
<evidence type="ECO:0000313" key="4">
    <source>
        <dbReference type="EMBL" id="XDV65128.1"/>
    </source>
</evidence>